<comment type="similarity">
    <text evidence="1">Belongs to the peptidase S33 family.</text>
</comment>
<gene>
    <name evidence="4" type="ORF">SBRCBS47491_000607</name>
</gene>
<dbReference type="PANTHER" id="PTHR43798">
    <property type="entry name" value="MONOACYLGLYCEROL LIPASE"/>
    <property type="match status" value="1"/>
</dbReference>
<dbReference type="PRINTS" id="PR00793">
    <property type="entry name" value="PROAMNOPTASE"/>
</dbReference>
<dbReference type="InterPro" id="IPR029058">
    <property type="entry name" value="AB_hydrolase_fold"/>
</dbReference>
<accession>A0ABP0ARQ0</accession>
<dbReference type="EMBL" id="CAWUHC010000003">
    <property type="protein sequence ID" value="CAK7209919.1"/>
    <property type="molecule type" value="Genomic_DNA"/>
</dbReference>
<evidence type="ECO:0000256" key="2">
    <source>
        <dbReference type="ARBA" id="ARBA00022801"/>
    </source>
</evidence>
<comment type="caution">
    <text evidence="4">The sequence shown here is derived from an EMBL/GenBank/DDBJ whole genome shotgun (WGS) entry which is preliminary data.</text>
</comment>
<feature type="domain" description="AB hydrolase-1" evidence="3">
    <location>
        <begin position="35"/>
        <end position="298"/>
    </location>
</feature>
<dbReference type="Pfam" id="PF00561">
    <property type="entry name" value="Abhydrolase_1"/>
    <property type="match status" value="1"/>
</dbReference>
<dbReference type="PRINTS" id="PR00111">
    <property type="entry name" value="ABHYDROLASE"/>
</dbReference>
<organism evidence="4 5">
    <name type="scientific">Sporothrix bragantina</name>
    <dbReference type="NCBI Taxonomy" id="671064"/>
    <lineage>
        <taxon>Eukaryota</taxon>
        <taxon>Fungi</taxon>
        <taxon>Dikarya</taxon>
        <taxon>Ascomycota</taxon>
        <taxon>Pezizomycotina</taxon>
        <taxon>Sordariomycetes</taxon>
        <taxon>Sordariomycetidae</taxon>
        <taxon>Ophiostomatales</taxon>
        <taxon>Ophiostomataceae</taxon>
        <taxon>Sporothrix</taxon>
    </lineage>
</organism>
<sequence>MTDNTSTSTATVTMDDGAKLFVKVLGGPVSNTAKPLLIALHGAPGLISHLESEATFSFLAPHYRVLAYDARGSGASDGTPPYTHARWIRDIEALREWAGTADGKFVLAGHSYGGFIALDYALTHGDRLRGLVLRDTWTDGQAGSMGALARVVTSPRVAGKVDVERQIRLWSGNLESQAEFEASILEILSVYAPPDELVEKHNREQGINPGEAPAALEGDGSTKPRYNWHAQNAAFSQNMRTFNVRNRLHEIQARTLVMVGRHDIVTPVAFSEEIASKVPHAELVLFEESGHNPALDEPAKFQKTVLEFLQSL</sequence>
<dbReference type="InterPro" id="IPR050266">
    <property type="entry name" value="AB_hydrolase_sf"/>
</dbReference>
<dbReference type="SUPFAM" id="SSF53474">
    <property type="entry name" value="alpha/beta-Hydrolases"/>
    <property type="match status" value="1"/>
</dbReference>
<protein>
    <recommendedName>
        <fullName evidence="3">AB hydrolase-1 domain-containing protein</fullName>
    </recommendedName>
</protein>
<name>A0ABP0ARQ0_9PEZI</name>
<dbReference type="Proteomes" id="UP001642406">
    <property type="component" value="Unassembled WGS sequence"/>
</dbReference>
<evidence type="ECO:0000313" key="4">
    <source>
        <dbReference type="EMBL" id="CAK7209919.1"/>
    </source>
</evidence>
<dbReference type="Gene3D" id="3.40.50.1820">
    <property type="entry name" value="alpha/beta hydrolase"/>
    <property type="match status" value="1"/>
</dbReference>
<keyword evidence="2" id="KW-0378">Hydrolase</keyword>
<evidence type="ECO:0000259" key="3">
    <source>
        <dbReference type="Pfam" id="PF00561"/>
    </source>
</evidence>
<evidence type="ECO:0000256" key="1">
    <source>
        <dbReference type="ARBA" id="ARBA00010088"/>
    </source>
</evidence>
<proteinExistence type="inferred from homology"/>
<dbReference type="InterPro" id="IPR000073">
    <property type="entry name" value="AB_hydrolase_1"/>
</dbReference>
<dbReference type="PANTHER" id="PTHR43798:SF31">
    <property type="entry name" value="AB HYDROLASE SUPERFAMILY PROTEIN YCLE"/>
    <property type="match status" value="1"/>
</dbReference>
<keyword evidence="5" id="KW-1185">Reference proteome</keyword>
<dbReference type="InterPro" id="IPR002410">
    <property type="entry name" value="Peptidase_S33"/>
</dbReference>
<evidence type="ECO:0000313" key="5">
    <source>
        <dbReference type="Proteomes" id="UP001642406"/>
    </source>
</evidence>
<reference evidence="4 5" key="1">
    <citation type="submission" date="2024-01" db="EMBL/GenBank/DDBJ databases">
        <authorList>
            <person name="Allen C."/>
            <person name="Tagirdzhanova G."/>
        </authorList>
    </citation>
    <scope>NUCLEOTIDE SEQUENCE [LARGE SCALE GENOMIC DNA]</scope>
</reference>